<dbReference type="AlphaFoldDB" id="C7GER3"/>
<accession>C7GER3</accession>
<evidence type="ECO:0000313" key="2">
    <source>
        <dbReference type="Proteomes" id="UP000004828"/>
    </source>
</evidence>
<dbReference type="HOGENOM" id="CLU_3122259_0_0_9"/>
<sequence length="50" mass="5977">MLFAKIYNLNLDAFYGQISYYNNTLCIHKNYTAKFFAYISIMYTKGIMIF</sequence>
<reference evidence="1 2" key="1">
    <citation type="submission" date="2009-08" db="EMBL/GenBank/DDBJ databases">
        <authorList>
            <person name="Weinstock G."/>
            <person name="Sodergren E."/>
            <person name="Clifton S."/>
            <person name="Fulton L."/>
            <person name="Fulton B."/>
            <person name="Courtney L."/>
            <person name="Fronick C."/>
            <person name="Harrison M."/>
            <person name="Strong C."/>
            <person name="Farmer C."/>
            <person name="Delahaunty K."/>
            <person name="Markovic C."/>
            <person name="Hall O."/>
            <person name="Minx P."/>
            <person name="Tomlinson C."/>
            <person name="Mitreva M."/>
            <person name="Nelson J."/>
            <person name="Hou S."/>
            <person name="Wollam A."/>
            <person name="Pepin K.H."/>
            <person name="Johnson M."/>
            <person name="Bhonagiri V."/>
            <person name="Nash W.E."/>
            <person name="Warren W."/>
            <person name="Chinwalla A."/>
            <person name="Mardis E.R."/>
            <person name="Wilson R.K."/>
        </authorList>
    </citation>
    <scope>NUCLEOTIDE SEQUENCE [LARGE SCALE GENOMIC DNA]</scope>
    <source>
        <strain evidence="1 2">L1-82</strain>
    </source>
</reference>
<name>C7GER3_9FIRM</name>
<dbReference type="Proteomes" id="UP000004828">
    <property type="component" value="Unassembled WGS sequence"/>
</dbReference>
<protein>
    <submittedName>
        <fullName evidence="1">Uncharacterized protein</fullName>
    </submittedName>
</protein>
<comment type="caution">
    <text evidence="1">The sequence shown here is derived from an EMBL/GenBank/DDBJ whole genome shotgun (WGS) entry which is preliminary data.</text>
</comment>
<gene>
    <name evidence="1" type="ORF">ROSINTL182_08415</name>
</gene>
<proteinExistence type="predicted"/>
<evidence type="ECO:0000313" key="1">
    <source>
        <dbReference type="EMBL" id="EEU99688.1"/>
    </source>
</evidence>
<organism evidence="1 2">
    <name type="scientific">Roseburia intestinalis L1-82</name>
    <dbReference type="NCBI Taxonomy" id="536231"/>
    <lineage>
        <taxon>Bacteria</taxon>
        <taxon>Bacillati</taxon>
        <taxon>Bacillota</taxon>
        <taxon>Clostridia</taxon>
        <taxon>Lachnospirales</taxon>
        <taxon>Lachnospiraceae</taxon>
        <taxon>Roseburia</taxon>
    </lineage>
</organism>
<dbReference type="EMBL" id="ABYJ02000184">
    <property type="protein sequence ID" value="EEU99688.1"/>
    <property type="molecule type" value="Genomic_DNA"/>
</dbReference>